<evidence type="ECO:0000256" key="1">
    <source>
        <dbReference type="ARBA" id="ARBA00023186"/>
    </source>
</evidence>
<comment type="caution">
    <text evidence="3">The sequence shown here is derived from an EMBL/GenBank/DDBJ whole genome shotgun (WGS) entry which is preliminary data.</text>
</comment>
<dbReference type="CDD" id="cd06257">
    <property type="entry name" value="DnaJ"/>
    <property type="match status" value="1"/>
</dbReference>
<proteinExistence type="predicted"/>
<dbReference type="PROSITE" id="PS50076">
    <property type="entry name" value="DNAJ_2"/>
    <property type="match status" value="1"/>
</dbReference>
<dbReference type="SUPFAM" id="SSF46565">
    <property type="entry name" value="Chaperone J-domain"/>
    <property type="match status" value="1"/>
</dbReference>
<keyword evidence="4" id="KW-1185">Reference proteome</keyword>
<dbReference type="EMBL" id="CAJZBQ010000020">
    <property type="protein sequence ID" value="CAG9318249.1"/>
    <property type="molecule type" value="Genomic_DNA"/>
</dbReference>
<sequence>MGFFLFAFAEEDFYKILGINRNADEKTIKRAYKNLCQKYPFPDENSENKVEIDQMFKRIKNAYEVLIDPEKRKNYNVYGDEWNESFGNLAQRLTNKFFTIFYNWWDDNFNFISKFRAEPTNDHKNSHSKASLIVY</sequence>
<evidence type="ECO:0000313" key="4">
    <source>
        <dbReference type="Proteomes" id="UP001162131"/>
    </source>
</evidence>
<dbReference type="PANTHER" id="PTHR44145">
    <property type="entry name" value="DNAJ HOMOLOG SUBFAMILY A MEMBER 3, MITOCHONDRIAL"/>
    <property type="match status" value="1"/>
</dbReference>
<dbReference type="SMART" id="SM00271">
    <property type="entry name" value="DnaJ"/>
    <property type="match status" value="1"/>
</dbReference>
<dbReference type="PROSITE" id="PS00636">
    <property type="entry name" value="DNAJ_1"/>
    <property type="match status" value="1"/>
</dbReference>
<gene>
    <name evidence="3" type="ORF">BSTOLATCC_MIC20727</name>
</gene>
<dbReference type="PRINTS" id="PR00625">
    <property type="entry name" value="JDOMAIN"/>
</dbReference>
<dbReference type="AlphaFoldDB" id="A0AAU9IYK0"/>
<dbReference type="InterPro" id="IPR051938">
    <property type="entry name" value="Apopto_cytoskel_mod"/>
</dbReference>
<dbReference type="PANTHER" id="PTHR44145:SF3">
    <property type="entry name" value="DNAJ HOMOLOG SUBFAMILY A MEMBER 3, MITOCHONDRIAL"/>
    <property type="match status" value="1"/>
</dbReference>
<protein>
    <recommendedName>
        <fullName evidence="2">J domain-containing protein</fullName>
    </recommendedName>
</protein>
<dbReference type="Pfam" id="PF00226">
    <property type="entry name" value="DnaJ"/>
    <property type="match status" value="1"/>
</dbReference>
<dbReference type="InterPro" id="IPR036869">
    <property type="entry name" value="J_dom_sf"/>
</dbReference>
<keyword evidence="1" id="KW-0143">Chaperone</keyword>
<dbReference type="InterPro" id="IPR018253">
    <property type="entry name" value="DnaJ_domain_CS"/>
</dbReference>
<dbReference type="InterPro" id="IPR001623">
    <property type="entry name" value="DnaJ_domain"/>
</dbReference>
<name>A0AAU9IYK0_9CILI</name>
<reference evidence="3" key="1">
    <citation type="submission" date="2021-09" db="EMBL/GenBank/DDBJ databases">
        <authorList>
            <consortium name="AG Swart"/>
            <person name="Singh M."/>
            <person name="Singh A."/>
            <person name="Seah K."/>
            <person name="Emmerich C."/>
        </authorList>
    </citation>
    <scope>NUCLEOTIDE SEQUENCE</scope>
    <source>
        <strain evidence="3">ATCC30299</strain>
    </source>
</reference>
<dbReference type="Proteomes" id="UP001162131">
    <property type="component" value="Unassembled WGS sequence"/>
</dbReference>
<evidence type="ECO:0000259" key="2">
    <source>
        <dbReference type="PROSITE" id="PS50076"/>
    </source>
</evidence>
<feature type="domain" description="J" evidence="2">
    <location>
        <begin position="12"/>
        <end position="79"/>
    </location>
</feature>
<organism evidence="3 4">
    <name type="scientific">Blepharisma stoltei</name>
    <dbReference type="NCBI Taxonomy" id="1481888"/>
    <lineage>
        <taxon>Eukaryota</taxon>
        <taxon>Sar</taxon>
        <taxon>Alveolata</taxon>
        <taxon>Ciliophora</taxon>
        <taxon>Postciliodesmatophora</taxon>
        <taxon>Heterotrichea</taxon>
        <taxon>Heterotrichida</taxon>
        <taxon>Blepharismidae</taxon>
        <taxon>Blepharisma</taxon>
    </lineage>
</organism>
<evidence type="ECO:0000313" key="3">
    <source>
        <dbReference type="EMBL" id="CAG9318249.1"/>
    </source>
</evidence>
<accession>A0AAU9IYK0</accession>
<dbReference type="Gene3D" id="1.10.287.110">
    <property type="entry name" value="DnaJ domain"/>
    <property type="match status" value="1"/>
</dbReference>